<dbReference type="Proteomes" id="UP000032748">
    <property type="component" value="Chromosome"/>
</dbReference>
<protein>
    <submittedName>
        <fullName evidence="1">Uncharacterized protein</fullName>
    </submittedName>
</protein>
<proteinExistence type="predicted"/>
<gene>
    <name evidence="1" type="ORF">PCL1606_32340</name>
</gene>
<organism evidence="1 2">
    <name type="scientific">Pseudomonas chlororaphis</name>
    <dbReference type="NCBI Taxonomy" id="587753"/>
    <lineage>
        <taxon>Bacteria</taxon>
        <taxon>Pseudomonadati</taxon>
        <taxon>Pseudomonadota</taxon>
        <taxon>Gammaproteobacteria</taxon>
        <taxon>Pseudomonadales</taxon>
        <taxon>Pseudomonadaceae</taxon>
        <taxon>Pseudomonas</taxon>
    </lineage>
</organism>
<dbReference type="KEGG" id="pcz:PCL1606_32340"/>
<accession>A0A0D5Y0W9</accession>
<dbReference type="AlphaFoldDB" id="A0A0D5Y0W9"/>
<sequence length="68" mass="7547">MNQQYIPLTGIDCTIPWLPIDTTPRGKPRTDRTEDADGVDLQRLANASALLLRDSCDLMDVMGCKVRA</sequence>
<name>A0A0D5Y0W9_9PSED</name>
<evidence type="ECO:0000313" key="2">
    <source>
        <dbReference type="Proteomes" id="UP000032748"/>
    </source>
</evidence>
<evidence type="ECO:0000313" key="1">
    <source>
        <dbReference type="EMBL" id="AKA24685.1"/>
    </source>
</evidence>
<dbReference type="EMBL" id="CP011110">
    <property type="protein sequence ID" value="AKA24685.1"/>
    <property type="molecule type" value="Genomic_DNA"/>
</dbReference>
<reference evidence="1 2" key="1">
    <citation type="journal article" date="2015" name="Mol. Plant Microbe Interact.">
        <title>Comparative Genomic Analysis of Pseudomonas chlororaphis PCL1606 Reveals New Insight into Antifungal Compounds Involved in Biocontrol.</title>
        <authorList>
            <person name="Calderon C.E."/>
            <person name="Ramos C."/>
            <person name="de Vicente A."/>
            <person name="Cazorla F.M."/>
        </authorList>
    </citation>
    <scope>NUCLEOTIDE SEQUENCE [LARGE SCALE GENOMIC DNA]</scope>
    <source>
        <strain evidence="1 2">PCL1606</strain>
    </source>
</reference>
<dbReference type="PATRIC" id="fig|587753.10.peg.3227"/>
<dbReference type="RefSeq" id="WP_045883309.1">
    <property type="nucleotide sequence ID" value="NZ_CP011110.1"/>
</dbReference>